<dbReference type="PANTHER" id="PTHR34047:SF8">
    <property type="entry name" value="PROTEIN YKFC"/>
    <property type="match status" value="1"/>
</dbReference>
<dbReference type="InterPro" id="IPR051083">
    <property type="entry name" value="GrpII_Intron_Splice-Mob/Def"/>
</dbReference>
<comment type="caution">
    <text evidence="3">The sequence shown here is derived from an EMBL/GenBank/DDBJ whole genome shotgun (WGS) entry which is preliminary data.</text>
</comment>
<dbReference type="CDD" id="cd01651">
    <property type="entry name" value="RT_G2_intron"/>
    <property type="match status" value="1"/>
</dbReference>
<dbReference type="EC" id="2.7.7.49" evidence="3"/>
<proteinExistence type="inferred from homology"/>
<dbReference type="RefSeq" id="WP_157307498.1">
    <property type="nucleotide sequence ID" value="NZ_WRXN01000007.1"/>
</dbReference>
<dbReference type="InterPro" id="IPR043502">
    <property type="entry name" value="DNA/RNA_pol_sf"/>
</dbReference>
<keyword evidence="3" id="KW-0548">Nucleotidyltransferase</keyword>
<evidence type="ECO:0000313" key="3">
    <source>
        <dbReference type="EMBL" id="MVT10055.1"/>
    </source>
</evidence>
<organism evidence="3 4">
    <name type="scientific">Chitinophaga tropicalis</name>
    <dbReference type="NCBI Taxonomy" id="2683588"/>
    <lineage>
        <taxon>Bacteria</taxon>
        <taxon>Pseudomonadati</taxon>
        <taxon>Bacteroidota</taxon>
        <taxon>Chitinophagia</taxon>
        <taxon>Chitinophagales</taxon>
        <taxon>Chitinophagaceae</taxon>
        <taxon>Chitinophaga</taxon>
    </lineage>
</organism>
<dbReference type="NCBIfam" id="TIGR04416">
    <property type="entry name" value="group_II_RT_mat"/>
    <property type="match status" value="1"/>
</dbReference>
<dbReference type="GO" id="GO:0003964">
    <property type="term" value="F:RNA-directed DNA polymerase activity"/>
    <property type="evidence" value="ECO:0007669"/>
    <property type="project" value="UniProtKB-KW"/>
</dbReference>
<accession>A0A7K1U7S1</accession>
<reference evidence="3 4" key="1">
    <citation type="submission" date="2019-12" db="EMBL/GenBank/DDBJ databases">
        <title>Chitinophaga sp. strain ysch24 (GDMCC 1.1355), whole genome shotgun sequence.</title>
        <authorList>
            <person name="Zhang X."/>
        </authorList>
    </citation>
    <scope>NUCLEOTIDE SEQUENCE [LARGE SCALE GENOMIC DNA]</scope>
    <source>
        <strain evidence="4">ysch24</strain>
    </source>
</reference>
<keyword evidence="3" id="KW-0695">RNA-directed DNA polymerase</keyword>
<gene>
    <name evidence="3" type="primary">ltrA</name>
    <name evidence="3" type="ORF">GO493_17420</name>
</gene>
<dbReference type="SUPFAM" id="SSF56672">
    <property type="entry name" value="DNA/RNA polymerases"/>
    <property type="match status" value="1"/>
</dbReference>
<dbReference type="InterPro" id="IPR043128">
    <property type="entry name" value="Rev_trsase/Diguanyl_cyclase"/>
</dbReference>
<dbReference type="PANTHER" id="PTHR34047">
    <property type="entry name" value="NUCLEAR INTRON MATURASE 1, MITOCHONDRIAL-RELATED"/>
    <property type="match status" value="1"/>
</dbReference>
<protein>
    <submittedName>
        <fullName evidence="3">Group II intron reverse transcriptase/maturase</fullName>
        <ecNumber evidence="3">2.7.7.49</ecNumber>
    </submittedName>
</protein>
<keyword evidence="4" id="KW-1185">Reference proteome</keyword>
<dbReference type="Gene3D" id="3.10.10.10">
    <property type="entry name" value="HIV Type 1 Reverse Transcriptase, subunit A, domain 1"/>
    <property type="match status" value="1"/>
</dbReference>
<dbReference type="Gene3D" id="3.30.70.270">
    <property type="match status" value="1"/>
</dbReference>
<dbReference type="Pfam" id="PF00078">
    <property type="entry name" value="RVT_1"/>
    <property type="match status" value="1"/>
</dbReference>
<evidence type="ECO:0000259" key="2">
    <source>
        <dbReference type="PROSITE" id="PS50878"/>
    </source>
</evidence>
<dbReference type="AlphaFoldDB" id="A0A7K1U7S1"/>
<name>A0A7K1U7S1_9BACT</name>
<evidence type="ECO:0000256" key="1">
    <source>
        <dbReference type="ARBA" id="ARBA00034120"/>
    </source>
</evidence>
<sequence>MKEVLTVEMQIAARARKYPGEALTNLHEFINVEMLHTCFDSLNKKGASGVDGEKWIDYNKQRQERIPQLLTAFKSGVYRAPHIRRVLIPKGDGKYRPLGLPTLEDKLLQTSVTRVLTPVYEELFYACSYGFRPGKSQHQALEELSREVSVNRMRYIIDADMQNYFGSINHQCLREFLDLKIKDGVIRKMIDKWLKAGIFENGQVTYPTEGTPQGGTVSPLLSNVYLHYVLDTWFKEQIQPLLRGGSFIIRFADDFLLGFTNREDALRVMEVLPKRLGKFGLTLHPEKTRLIDLEEEKKCGNHPIKTFDFLGFTHYMSKSRKGKPILKRKTSSKKLNQALKRLSDWIKCYRHKLPMRELIEELNQKLRGHYAYYGITFNCRRLHTYYNGTKRLLHKWLNHRGGKRVWTWNKIAKLTTEWMPLIRPRIYHSYQLAKP</sequence>
<comment type="similarity">
    <text evidence="1">Belongs to the bacterial reverse transcriptase family.</text>
</comment>
<feature type="domain" description="Reverse transcriptase" evidence="2">
    <location>
        <begin position="69"/>
        <end position="314"/>
    </location>
</feature>
<dbReference type="PROSITE" id="PS50878">
    <property type="entry name" value="RT_POL"/>
    <property type="match status" value="1"/>
</dbReference>
<dbReference type="Proteomes" id="UP000461730">
    <property type="component" value="Unassembled WGS sequence"/>
</dbReference>
<evidence type="ECO:0000313" key="4">
    <source>
        <dbReference type="Proteomes" id="UP000461730"/>
    </source>
</evidence>
<dbReference type="InterPro" id="IPR000477">
    <property type="entry name" value="RT_dom"/>
</dbReference>
<keyword evidence="3" id="KW-0808">Transferase</keyword>
<dbReference type="InterPro" id="IPR030931">
    <property type="entry name" value="Group_II_RT_mat"/>
</dbReference>
<dbReference type="EMBL" id="WRXN01000007">
    <property type="protein sequence ID" value="MVT10055.1"/>
    <property type="molecule type" value="Genomic_DNA"/>
</dbReference>